<feature type="region of interest" description="Disordered" evidence="1">
    <location>
        <begin position="84"/>
        <end position="107"/>
    </location>
</feature>
<dbReference type="InParanoid" id="D8LWX2"/>
<dbReference type="EMBL" id="FN668639">
    <property type="protein sequence ID" value="CBK20767.2"/>
    <property type="molecule type" value="Genomic_DNA"/>
</dbReference>
<feature type="region of interest" description="Disordered" evidence="1">
    <location>
        <begin position="1"/>
        <end position="21"/>
    </location>
</feature>
<organism evidence="2">
    <name type="scientific">Blastocystis hominis</name>
    <dbReference type="NCBI Taxonomy" id="12968"/>
    <lineage>
        <taxon>Eukaryota</taxon>
        <taxon>Sar</taxon>
        <taxon>Stramenopiles</taxon>
        <taxon>Bigyra</taxon>
        <taxon>Opalozoa</taxon>
        <taxon>Opalinata</taxon>
        <taxon>Blastocystidae</taxon>
        <taxon>Blastocystis</taxon>
    </lineage>
</organism>
<gene>
    <name evidence="2" type="ORF">GSBLH_T00001039001</name>
</gene>
<protein>
    <submittedName>
        <fullName evidence="2">Uncharacterized protein</fullName>
    </submittedName>
</protein>
<proteinExistence type="predicted"/>
<dbReference type="Proteomes" id="UP000008312">
    <property type="component" value="Unassembled WGS sequence"/>
</dbReference>
<accession>D8LWX2</accession>
<dbReference type="AlphaFoldDB" id="D8LWX2"/>
<reference evidence="2" key="1">
    <citation type="submission" date="2010-02" db="EMBL/GenBank/DDBJ databases">
        <title>Sequencing and annotation of the Blastocystis hominis genome.</title>
        <authorList>
            <person name="Wincker P."/>
        </authorList>
    </citation>
    <scope>NUCLEOTIDE SEQUENCE</scope>
    <source>
        <strain evidence="2">Singapore isolate B</strain>
    </source>
</reference>
<keyword evidence="3" id="KW-1185">Reference proteome</keyword>
<name>D8LWX2_BLAHO</name>
<dbReference type="GeneID" id="24918320"/>
<evidence type="ECO:0000256" key="1">
    <source>
        <dbReference type="SAM" id="MobiDB-lite"/>
    </source>
</evidence>
<sequence length="152" mass="17566">MGEMGVRSVTANRNISSDSDSDESVYSFISEQGTHPVLKERGLLDREMKQRIVRDVYDKADLDDLVSLCNDDDDYQRDIMGKEIWEGQKEEEEKEKEDSSNAFGDDDVNGMNCTVKKKFVSRKPQPIIAILIIRNRERRVEVLLFVIKYSLQ</sequence>
<evidence type="ECO:0000313" key="2">
    <source>
        <dbReference type="EMBL" id="CBK20767.2"/>
    </source>
</evidence>
<evidence type="ECO:0000313" key="3">
    <source>
        <dbReference type="Proteomes" id="UP000008312"/>
    </source>
</evidence>
<dbReference type="RefSeq" id="XP_012894815.1">
    <property type="nucleotide sequence ID" value="XM_013039361.1"/>
</dbReference>